<accession>A0A3N2DGA3</accession>
<dbReference type="OrthoDB" id="9767863at2"/>
<dbReference type="PANTHER" id="PTHR23028">
    <property type="entry name" value="ACETYLTRANSFERASE"/>
    <property type="match status" value="1"/>
</dbReference>
<evidence type="ECO:0000313" key="4">
    <source>
        <dbReference type="EMBL" id="ROR98688.1"/>
    </source>
</evidence>
<dbReference type="Proteomes" id="UP000275394">
    <property type="component" value="Unassembled WGS sequence"/>
</dbReference>
<dbReference type="Pfam" id="PF01757">
    <property type="entry name" value="Acyl_transf_3"/>
    <property type="match status" value="1"/>
</dbReference>
<organism evidence="4 5">
    <name type="scientific">Sinobacterium caligoides</name>
    <dbReference type="NCBI Taxonomy" id="933926"/>
    <lineage>
        <taxon>Bacteria</taxon>
        <taxon>Pseudomonadati</taxon>
        <taxon>Pseudomonadota</taxon>
        <taxon>Gammaproteobacteria</taxon>
        <taxon>Cellvibrionales</taxon>
        <taxon>Spongiibacteraceae</taxon>
        <taxon>Sinobacterium</taxon>
    </lineage>
</organism>
<reference evidence="4 5" key="1">
    <citation type="submission" date="2018-11" db="EMBL/GenBank/DDBJ databases">
        <title>Genomic Encyclopedia of Type Strains, Phase IV (KMG-IV): sequencing the most valuable type-strain genomes for metagenomic binning, comparative biology and taxonomic classification.</title>
        <authorList>
            <person name="Goeker M."/>
        </authorList>
    </citation>
    <scope>NUCLEOTIDE SEQUENCE [LARGE SCALE GENOMIC DNA]</scope>
    <source>
        <strain evidence="4 5">DSM 100316</strain>
    </source>
</reference>
<comment type="caution">
    <text evidence="4">The sequence shown here is derived from an EMBL/GenBank/DDBJ whole genome shotgun (WGS) entry which is preliminary data.</text>
</comment>
<dbReference type="InterPro" id="IPR002656">
    <property type="entry name" value="Acyl_transf_3_dom"/>
</dbReference>
<feature type="transmembrane region" description="Helical" evidence="1">
    <location>
        <begin position="278"/>
        <end position="298"/>
    </location>
</feature>
<dbReference type="EMBL" id="RKHR01000007">
    <property type="protein sequence ID" value="ROR98688.1"/>
    <property type="molecule type" value="Genomic_DNA"/>
</dbReference>
<dbReference type="SUPFAM" id="SSF52266">
    <property type="entry name" value="SGNH hydrolase"/>
    <property type="match status" value="1"/>
</dbReference>
<dbReference type="GO" id="GO:0016747">
    <property type="term" value="F:acyltransferase activity, transferring groups other than amino-acyl groups"/>
    <property type="evidence" value="ECO:0007669"/>
    <property type="project" value="InterPro"/>
</dbReference>
<feature type="transmembrane region" description="Helical" evidence="1">
    <location>
        <begin position="350"/>
        <end position="369"/>
    </location>
</feature>
<dbReference type="AlphaFoldDB" id="A0A3N2DGA3"/>
<dbReference type="GO" id="GO:0016020">
    <property type="term" value="C:membrane"/>
    <property type="evidence" value="ECO:0007669"/>
    <property type="project" value="TreeGrafter"/>
</dbReference>
<feature type="domain" description="Acyltransferase 3" evidence="2">
    <location>
        <begin position="9"/>
        <end position="328"/>
    </location>
</feature>
<keyword evidence="5" id="KW-1185">Reference proteome</keyword>
<protein>
    <submittedName>
        <fullName evidence="4">Peptidoglycan/LPS O-acetylase OafA/YrhL</fullName>
    </submittedName>
</protein>
<feature type="transmembrane region" description="Helical" evidence="1">
    <location>
        <begin position="75"/>
        <end position="94"/>
    </location>
</feature>
<evidence type="ECO:0000259" key="2">
    <source>
        <dbReference type="Pfam" id="PF01757"/>
    </source>
</evidence>
<evidence type="ECO:0000256" key="1">
    <source>
        <dbReference type="SAM" id="Phobius"/>
    </source>
</evidence>
<proteinExistence type="predicted"/>
<dbReference type="GO" id="GO:0009103">
    <property type="term" value="P:lipopolysaccharide biosynthetic process"/>
    <property type="evidence" value="ECO:0007669"/>
    <property type="project" value="TreeGrafter"/>
</dbReference>
<dbReference type="RefSeq" id="WP_123713750.1">
    <property type="nucleotide sequence ID" value="NZ_RKHR01000007.1"/>
</dbReference>
<evidence type="ECO:0000259" key="3">
    <source>
        <dbReference type="Pfam" id="PF19040"/>
    </source>
</evidence>
<feature type="domain" description="SGNH" evidence="3">
    <location>
        <begin position="399"/>
        <end position="651"/>
    </location>
</feature>
<evidence type="ECO:0000313" key="5">
    <source>
        <dbReference type="Proteomes" id="UP000275394"/>
    </source>
</evidence>
<keyword evidence="1" id="KW-0472">Membrane</keyword>
<feature type="transmembrane region" description="Helical" evidence="1">
    <location>
        <begin position="248"/>
        <end position="266"/>
    </location>
</feature>
<dbReference type="InterPro" id="IPR050879">
    <property type="entry name" value="Acyltransferase_3"/>
</dbReference>
<feature type="transmembrane region" description="Helical" evidence="1">
    <location>
        <begin position="191"/>
        <end position="210"/>
    </location>
</feature>
<dbReference type="Pfam" id="PF19040">
    <property type="entry name" value="SGNH"/>
    <property type="match status" value="1"/>
</dbReference>
<dbReference type="InterPro" id="IPR043968">
    <property type="entry name" value="SGNH"/>
</dbReference>
<gene>
    <name evidence="4" type="ORF">EDC56_3424</name>
</gene>
<sequence>MLKLQHRDDIDGLRALAILPIVLFHAQFTLFSGGFIGVDIFFVISGFLITSIIVRETAANNFSYKTFWARRARRILPASIIMIFACLVAGWYLLAPDAYRELGRSAREQAYFAANFFFAKEYGYFDNVDEIRPLLHTWSLSTEEQFYLLLPFVLVLLSKFSEQRRRLALIALCAASFFASVMLINNHPTSTFYLLHTRAWELLIGSLLAIAPLSNNLQRRPVLCEVISLSGFATIIFCIFYYDEQMVFPGAAALPPTVATAAIIWANSYHQTLIKRILSLPSLVWFGLISYSLYLWHWPIMAFTQEISEGAISTSNKFVLLAVSTVVGYLSWRFIETPFRQKRLLQSDKAILWASFCALIVIIIIGQMIRHNDGYRTRLSGAAFTFAEDAVWSKDQVRCYKLSPKDIDEGGICHFGGSMKTPAKLLFWGDSHSAALLPAVIAKANEYDIKVLHASNNGCIPIPGADKFGSDDGCPMFNQAMLRQATSSGVTDVLIASRWSVYVYGDSADDHSTQLATNPEQKNLEESKELFKENAENFIALLRQYNIRVWLVKQVPRISHDNVTNELIKRAMRGRDTSIYSITTDQHERRQRFASGVLEELAGDSVRLLDPTPFICDGHRCAAVDNGHSKYRDGNHLSIYGATSIQNMFDPLFQSIKERAATPEQ</sequence>
<name>A0A3N2DGA3_9GAMM</name>
<feature type="transmembrane region" description="Helical" evidence="1">
    <location>
        <begin position="34"/>
        <end position="54"/>
    </location>
</feature>
<keyword evidence="1" id="KW-0812">Transmembrane</keyword>
<feature type="transmembrane region" description="Helical" evidence="1">
    <location>
        <begin position="318"/>
        <end position="335"/>
    </location>
</feature>
<feature type="transmembrane region" description="Helical" evidence="1">
    <location>
        <begin position="167"/>
        <end position="185"/>
    </location>
</feature>
<feature type="transmembrane region" description="Helical" evidence="1">
    <location>
        <begin position="222"/>
        <end position="242"/>
    </location>
</feature>
<feature type="transmembrane region" description="Helical" evidence="1">
    <location>
        <begin position="12"/>
        <end position="28"/>
    </location>
</feature>
<feature type="transmembrane region" description="Helical" evidence="1">
    <location>
        <begin position="145"/>
        <end position="160"/>
    </location>
</feature>
<dbReference type="PANTHER" id="PTHR23028:SF53">
    <property type="entry name" value="ACYL_TRANSF_3 DOMAIN-CONTAINING PROTEIN"/>
    <property type="match status" value="1"/>
</dbReference>
<keyword evidence="1" id="KW-1133">Transmembrane helix</keyword>